<protein>
    <recommendedName>
        <fullName evidence="4">UEV domain-containing protein</fullName>
    </recommendedName>
</protein>
<gene>
    <name evidence="5" type="ORF">G210_4191</name>
</gene>
<evidence type="ECO:0000256" key="2">
    <source>
        <dbReference type="ARBA" id="ARBA00023054"/>
    </source>
</evidence>
<organism evidence="5 6">
    <name type="scientific">Candida maltosa (strain Xu316)</name>
    <name type="common">Yeast</name>
    <dbReference type="NCBI Taxonomy" id="1245528"/>
    <lineage>
        <taxon>Eukaryota</taxon>
        <taxon>Fungi</taxon>
        <taxon>Dikarya</taxon>
        <taxon>Ascomycota</taxon>
        <taxon>Saccharomycotina</taxon>
        <taxon>Pichiomycetes</taxon>
        <taxon>Debaryomycetaceae</taxon>
        <taxon>Candida/Lodderomyces clade</taxon>
        <taxon>Candida</taxon>
    </lineage>
</organism>
<dbReference type="PANTHER" id="PTHR23306">
    <property type="entry name" value="TUMOR SUSCEPTIBILITY GENE 101 PROTEIN-RELATED"/>
    <property type="match status" value="1"/>
</dbReference>
<evidence type="ECO:0000259" key="4">
    <source>
        <dbReference type="PROSITE" id="PS51322"/>
    </source>
</evidence>
<comment type="caution">
    <text evidence="5">The sequence shown here is derived from an EMBL/GenBank/DDBJ whole genome shotgun (WGS) entry which is preliminary data.</text>
</comment>
<accession>M3J1B0</accession>
<dbReference type="EMBL" id="AOGT01002411">
    <property type="protein sequence ID" value="EMG45623.1"/>
    <property type="molecule type" value="Genomic_DNA"/>
</dbReference>
<dbReference type="InterPro" id="IPR008883">
    <property type="entry name" value="UEV_N"/>
</dbReference>
<dbReference type="PROSITE" id="PS51322">
    <property type="entry name" value="UEV"/>
    <property type="match status" value="1"/>
</dbReference>
<feature type="domain" description="UEV" evidence="4">
    <location>
        <begin position="9"/>
        <end position="172"/>
    </location>
</feature>
<reference evidence="5 6" key="1">
    <citation type="submission" date="2013-02" db="EMBL/GenBank/DDBJ databases">
        <title>Genome sequence of Candida maltosa Xu316, a potential industrial strain for xylitol and ethanol production.</title>
        <authorList>
            <person name="Yu J."/>
            <person name="Wang Q."/>
            <person name="Geng X."/>
            <person name="Bao W."/>
            <person name="He P."/>
            <person name="Cai J."/>
        </authorList>
    </citation>
    <scope>NUCLEOTIDE SEQUENCE [LARGE SCALE GENOMIC DNA]</scope>
    <source>
        <strain evidence="6">Xu316</strain>
    </source>
</reference>
<dbReference type="InterPro" id="IPR052070">
    <property type="entry name" value="ESCRT-I_UEV_domain"/>
</dbReference>
<dbReference type="Pfam" id="PF05743">
    <property type="entry name" value="UEV"/>
    <property type="match status" value="1"/>
</dbReference>
<dbReference type="PANTHER" id="PTHR23306:SF3">
    <property type="entry name" value="TUMOR SUPPRESSOR PROTEIN 101"/>
    <property type="match status" value="1"/>
</dbReference>
<dbReference type="STRING" id="1245528.M3J1B0"/>
<dbReference type="GO" id="GO:0015031">
    <property type="term" value="P:protein transport"/>
    <property type="evidence" value="ECO:0007669"/>
    <property type="project" value="InterPro"/>
</dbReference>
<dbReference type="AlphaFoldDB" id="M3J1B0"/>
<dbReference type="InterPro" id="IPR017916">
    <property type="entry name" value="SB_dom"/>
</dbReference>
<keyword evidence="6" id="KW-1185">Reference proteome</keyword>
<dbReference type="InterPro" id="IPR016135">
    <property type="entry name" value="UBQ-conjugating_enzyme/RWD"/>
</dbReference>
<evidence type="ECO:0000256" key="3">
    <source>
        <dbReference type="SAM" id="MobiDB-lite"/>
    </source>
</evidence>
<dbReference type="eggNOG" id="KOG2391">
    <property type="taxonomic scope" value="Eukaryota"/>
</dbReference>
<dbReference type="OrthoDB" id="306304at2759"/>
<evidence type="ECO:0000256" key="1">
    <source>
        <dbReference type="ARBA" id="ARBA00009594"/>
    </source>
</evidence>
<feature type="region of interest" description="Disordered" evidence="3">
    <location>
        <begin position="197"/>
        <end position="328"/>
    </location>
</feature>
<dbReference type="Gene3D" id="3.10.110.10">
    <property type="entry name" value="Ubiquitin Conjugating Enzyme"/>
    <property type="match status" value="1"/>
</dbReference>
<comment type="similarity">
    <text evidence="1">Belongs to the ubiquitin-conjugating enzyme family. UEV subfamily.</text>
</comment>
<dbReference type="SUPFAM" id="SSF54495">
    <property type="entry name" value="UBC-like"/>
    <property type="match status" value="1"/>
</dbReference>
<name>M3J1B0_CANMX</name>
<dbReference type="OMA" id="RFYHPYL"/>
<dbReference type="Proteomes" id="UP000011777">
    <property type="component" value="Unassembled WGS sequence"/>
</dbReference>
<dbReference type="Pfam" id="PF09454">
    <property type="entry name" value="Vps23_core"/>
    <property type="match status" value="1"/>
</dbReference>
<keyword evidence="2" id="KW-0175">Coiled coil</keyword>
<proteinExistence type="inferred from homology"/>
<feature type="compositionally biased region" description="Polar residues" evidence="3">
    <location>
        <begin position="252"/>
        <end position="269"/>
    </location>
</feature>
<feature type="compositionally biased region" description="Pro residues" evidence="3">
    <location>
        <begin position="279"/>
        <end position="294"/>
    </location>
</feature>
<dbReference type="GO" id="GO:0000813">
    <property type="term" value="C:ESCRT I complex"/>
    <property type="evidence" value="ECO:0007669"/>
    <property type="project" value="TreeGrafter"/>
</dbReference>
<evidence type="ECO:0000313" key="5">
    <source>
        <dbReference type="EMBL" id="EMG45623.1"/>
    </source>
</evidence>
<dbReference type="CDD" id="cd11685">
    <property type="entry name" value="UEV_TSG101-like"/>
    <property type="match status" value="1"/>
</dbReference>
<dbReference type="HOGENOM" id="CLU_043965_0_0_1"/>
<sequence>MSDQPLPQSVSNWLFNVIQPLYHHKQIVYAHVYQFLQLHLKKNLNFRIRTKVYTSNVTGESNLLINLFGSIVINPQISVPVEIWVPLTYPYVDSYDKGVPLVYVVPDHSKSWYLKPTNNVDMQGMFYHPYLSTWNRECSQSDPIAGKKFNLVELINAVYHSVTKDCPISSTRPEIIDVPPKPAKIELAGYGQSVASPPPVPASPYQYSPATSGGASPSTNPPLPAKPPKVQSPGSQEQRGVPLKYQSPLPLPQQNTNQFTYPQEGTTSPLHPINYASPEPQPQPQPQPPTPVAPSPVKDTITKPATTTRPPVDLMDSDGYASTSDSQRREMLEKLSIDINNCLNDDDINKDIGKTNENGMKISALYNQLSHHYQQASQNSKNLDDHINYLSTQLAAITSLNNELSKLDKINCQSVSQVAISSTNSLPLDDLVIPDSPIVKQLYEITSEIKAIKDTISLISGSFHDQPELVNDDRFDACVKAVRNLGRDLFWLELTRDEIAFKIMNLK</sequence>
<evidence type="ECO:0000313" key="6">
    <source>
        <dbReference type="Proteomes" id="UP000011777"/>
    </source>
</evidence>
<dbReference type="GO" id="GO:0043130">
    <property type="term" value="F:ubiquitin binding"/>
    <property type="evidence" value="ECO:0007669"/>
    <property type="project" value="TreeGrafter"/>
</dbReference>